<protein>
    <recommendedName>
        <fullName evidence="1">Enoyl reductase (ER) domain-containing protein</fullName>
    </recommendedName>
</protein>
<dbReference type="Gene3D" id="3.40.50.720">
    <property type="entry name" value="NAD(P)-binding Rossmann-like Domain"/>
    <property type="match status" value="1"/>
</dbReference>
<dbReference type="RefSeq" id="XP_013343450.1">
    <property type="nucleotide sequence ID" value="XM_013487996.1"/>
</dbReference>
<dbReference type="SMART" id="SM00829">
    <property type="entry name" value="PKS_ER"/>
    <property type="match status" value="1"/>
</dbReference>
<dbReference type="AlphaFoldDB" id="A0A074YLQ9"/>
<evidence type="ECO:0000313" key="3">
    <source>
        <dbReference type="Proteomes" id="UP000030641"/>
    </source>
</evidence>
<organism evidence="2 3">
    <name type="scientific">Aureobasidium subglaciale (strain EXF-2481)</name>
    <name type="common">Aureobasidium pullulans var. subglaciale</name>
    <dbReference type="NCBI Taxonomy" id="1043005"/>
    <lineage>
        <taxon>Eukaryota</taxon>
        <taxon>Fungi</taxon>
        <taxon>Dikarya</taxon>
        <taxon>Ascomycota</taxon>
        <taxon>Pezizomycotina</taxon>
        <taxon>Dothideomycetes</taxon>
        <taxon>Dothideomycetidae</taxon>
        <taxon>Dothideales</taxon>
        <taxon>Saccotheciaceae</taxon>
        <taxon>Aureobasidium</taxon>
    </lineage>
</organism>
<accession>A0A074YLQ9</accession>
<dbReference type="SUPFAM" id="SSF51735">
    <property type="entry name" value="NAD(P)-binding Rossmann-fold domains"/>
    <property type="match status" value="1"/>
</dbReference>
<evidence type="ECO:0000313" key="2">
    <source>
        <dbReference type="EMBL" id="KEQ95042.1"/>
    </source>
</evidence>
<dbReference type="OMA" id="LYWQSHQ"/>
<dbReference type="GeneID" id="25364040"/>
<gene>
    <name evidence="2" type="ORF">AUEXF2481DRAFT_29767</name>
</gene>
<dbReference type="PANTHER" id="PTHR11695">
    <property type="entry name" value="ALCOHOL DEHYDROGENASE RELATED"/>
    <property type="match status" value="1"/>
</dbReference>
<dbReference type="Gene3D" id="3.90.180.10">
    <property type="entry name" value="Medium-chain alcohol dehydrogenases, catalytic domain"/>
    <property type="match status" value="1"/>
</dbReference>
<dbReference type="InterPro" id="IPR050700">
    <property type="entry name" value="YIM1/Zinc_Alcohol_DH_Fams"/>
</dbReference>
<evidence type="ECO:0000259" key="1">
    <source>
        <dbReference type="SMART" id="SM00829"/>
    </source>
</evidence>
<dbReference type="Proteomes" id="UP000030641">
    <property type="component" value="Unassembled WGS sequence"/>
</dbReference>
<dbReference type="OrthoDB" id="201656at2759"/>
<sequence>MAASIPSTMRASQWTSIPNSIEKSLKLNNNAPLPKSAKSLGKDDTLVKVHYAALNPVDYKLPEAPIVGRVAISKPASPCMDFAGVVVKTSRSDLKPGQAVFGKTEPPLFGAMAEYLVAGRQGTIALPDGVKPEDAACVGVAGLTAYQCIVPNVKPGDKIFINGGSGGTGSFGIQFAKALGCEVTTTCSGPNVELCKSLGADEVIDYRTQNVHETLKRSGKQFDHIVDFVGSPELYWQAHDFSKKGAKVVNVGATMSLDFFRRLLPIFILPGFLGGGKMKYEFLTCRAKEDDFKQIAKWMAEGKVKPVIGEMFSLEEVPKAFEKLKTGRVRGKLVVKVSNQ</sequence>
<dbReference type="SUPFAM" id="SSF50129">
    <property type="entry name" value="GroES-like"/>
    <property type="match status" value="1"/>
</dbReference>
<dbReference type="CDD" id="cd08267">
    <property type="entry name" value="MDR1"/>
    <property type="match status" value="1"/>
</dbReference>
<name>A0A074YLQ9_AURSE</name>
<dbReference type="Pfam" id="PF13602">
    <property type="entry name" value="ADH_zinc_N_2"/>
    <property type="match status" value="1"/>
</dbReference>
<dbReference type="InterPro" id="IPR036291">
    <property type="entry name" value="NAD(P)-bd_dom_sf"/>
</dbReference>
<dbReference type="STRING" id="1043005.A0A074YLQ9"/>
<reference evidence="2 3" key="1">
    <citation type="journal article" date="2014" name="BMC Genomics">
        <title>Genome sequencing of four Aureobasidium pullulans varieties: biotechnological potential, stress tolerance, and description of new species.</title>
        <authorList>
            <person name="Gostin Ar C."/>
            <person name="Ohm R.A."/>
            <person name="Kogej T."/>
            <person name="Sonjak S."/>
            <person name="Turk M."/>
            <person name="Zajc J."/>
            <person name="Zalar P."/>
            <person name="Grube M."/>
            <person name="Sun H."/>
            <person name="Han J."/>
            <person name="Sharma A."/>
            <person name="Chiniquy J."/>
            <person name="Ngan C.Y."/>
            <person name="Lipzen A."/>
            <person name="Barry K."/>
            <person name="Grigoriev I.V."/>
            <person name="Gunde-Cimerman N."/>
        </authorList>
    </citation>
    <scope>NUCLEOTIDE SEQUENCE [LARGE SCALE GENOMIC DNA]</scope>
    <source>
        <strain evidence="2 3">EXF-2481</strain>
    </source>
</reference>
<feature type="domain" description="Enoyl reductase (ER)" evidence="1">
    <location>
        <begin position="20"/>
        <end position="335"/>
    </location>
</feature>
<dbReference type="EMBL" id="KL584760">
    <property type="protein sequence ID" value="KEQ95042.1"/>
    <property type="molecule type" value="Genomic_DNA"/>
</dbReference>
<dbReference type="InterPro" id="IPR020843">
    <property type="entry name" value="ER"/>
</dbReference>
<keyword evidence="3" id="KW-1185">Reference proteome</keyword>
<dbReference type="InParanoid" id="A0A074YLQ9"/>
<dbReference type="Pfam" id="PF08240">
    <property type="entry name" value="ADH_N"/>
    <property type="match status" value="1"/>
</dbReference>
<dbReference type="GO" id="GO:0016491">
    <property type="term" value="F:oxidoreductase activity"/>
    <property type="evidence" value="ECO:0007669"/>
    <property type="project" value="InterPro"/>
</dbReference>
<dbReference type="InterPro" id="IPR013154">
    <property type="entry name" value="ADH-like_N"/>
</dbReference>
<dbReference type="InterPro" id="IPR011032">
    <property type="entry name" value="GroES-like_sf"/>
</dbReference>
<dbReference type="HOGENOM" id="CLU_026673_3_3_1"/>
<proteinExistence type="predicted"/>
<dbReference type="PANTHER" id="PTHR11695:SF294">
    <property type="entry name" value="RETICULON-4-INTERACTING PROTEIN 1, MITOCHONDRIAL"/>
    <property type="match status" value="1"/>
</dbReference>
<dbReference type="GO" id="GO:0005739">
    <property type="term" value="C:mitochondrion"/>
    <property type="evidence" value="ECO:0007669"/>
    <property type="project" value="TreeGrafter"/>
</dbReference>